<evidence type="ECO:0000256" key="4">
    <source>
        <dbReference type="ARBA" id="ARBA00022553"/>
    </source>
</evidence>
<evidence type="ECO:0000313" key="17">
    <source>
        <dbReference type="EMBL" id="ETN37316.1"/>
    </source>
</evidence>
<feature type="compositionally biased region" description="Polar residues" evidence="15">
    <location>
        <begin position="482"/>
        <end position="495"/>
    </location>
</feature>
<feature type="region of interest" description="Disordered" evidence="15">
    <location>
        <begin position="391"/>
        <end position="410"/>
    </location>
</feature>
<dbReference type="PANTHER" id="PTHR45792">
    <property type="entry name" value="DIACYLGLYCEROL LIPASE HOMOLOG-RELATED"/>
    <property type="match status" value="1"/>
</dbReference>
<keyword evidence="7" id="KW-0378">Hydrolase</keyword>
<dbReference type="InParanoid" id="W2RLE8"/>
<reference evidence="17 18" key="1">
    <citation type="submission" date="2013-03" db="EMBL/GenBank/DDBJ databases">
        <title>The Genome Sequence of Phialophora europaea CBS 101466.</title>
        <authorList>
            <consortium name="The Broad Institute Genomics Platform"/>
            <person name="Cuomo C."/>
            <person name="de Hoog S."/>
            <person name="Gorbushina A."/>
            <person name="Walker B."/>
            <person name="Young S.K."/>
            <person name="Zeng Q."/>
            <person name="Gargeya S."/>
            <person name="Fitzgerald M."/>
            <person name="Haas B."/>
            <person name="Abouelleil A."/>
            <person name="Allen A.W."/>
            <person name="Alvarado L."/>
            <person name="Arachchi H.M."/>
            <person name="Berlin A.M."/>
            <person name="Chapman S.B."/>
            <person name="Gainer-Dewar J."/>
            <person name="Goldberg J."/>
            <person name="Griggs A."/>
            <person name="Gujja S."/>
            <person name="Hansen M."/>
            <person name="Howarth C."/>
            <person name="Imamovic A."/>
            <person name="Ireland A."/>
            <person name="Larimer J."/>
            <person name="McCowan C."/>
            <person name="Murphy C."/>
            <person name="Pearson M."/>
            <person name="Poon T.W."/>
            <person name="Priest M."/>
            <person name="Roberts A."/>
            <person name="Saif S."/>
            <person name="Shea T."/>
            <person name="Sisk P."/>
            <person name="Sykes S."/>
            <person name="Wortman J."/>
            <person name="Nusbaum C."/>
            <person name="Birren B."/>
        </authorList>
    </citation>
    <scope>NUCLEOTIDE SEQUENCE [LARGE SCALE GENOMIC DNA]</scope>
    <source>
        <strain evidence="17 18">CBS 101466</strain>
    </source>
</reference>
<dbReference type="CDD" id="cd00519">
    <property type="entry name" value="Lipase_3"/>
    <property type="match status" value="1"/>
</dbReference>
<proteinExistence type="predicted"/>
<feature type="domain" description="Fungal lipase-type" evidence="16">
    <location>
        <begin position="820"/>
        <end position="923"/>
    </location>
</feature>
<evidence type="ECO:0000256" key="13">
    <source>
        <dbReference type="ARBA" id="ARBA00024531"/>
    </source>
</evidence>
<keyword evidence="11" id="KW-0443">Lipid metabolism</keyword>
<dbReference type="PANTHER" id="PTHR45792:SF7">
    <property type="entry name" value="PUTATIVE (AFU_ORTHOLOGUE AFUA_6G02710)-RELATED"/>
    <property type="match status" value="1"/>
</dbReference>
<keyword evidence="18" id="KW-1185">Reference proteome</keyword>
<keyword evidence="9" id="KW-0442">Lipid degradation</keyword>
<organism evidence="17 18">
    <name type="scientific">Cyphellophora europaea (strain CBS 101466)</name>
    <name type="common">Phialophora europaea</name>
    <dbReference type="NCBI Taxonomy" id="1220924"/>
    <lineage>
        <taxon>Eukaryota</taxon>
        <taxon>Fungi</taxon>
        <taxon>Dikarya</taxon>
        <taxon>Ascomycota</taxon>
        <taxon>Pezizomycotina</taxon>
        <taxon>Eurotiomycetes</taxon>
        <taxon>Chaetothyriomycetidae</taxon>
        <taxon>Chaetothyriales</taxon>
        <taxon>Cyphellophoraceae</taxon>
        <taxon>Cyphellophora</taxon>
    </lineage>
</organism>
<dbReference type="GO" id="GO:0019369">
    <property type="term" value="P:arachidonate metabolic process"/>
    <property type="evidence" value="ECO:0007669"/>
    <property type="project" value="TreeGrafter"/>
</dbReference>
<comment type="subcellular location">
    <subcellularLocation>
        <location evidence="2">Cell membrane</location>
        <topology evidence="2">Multi-pass membrane protein</topology>
    </subcellularLocation>
</comment>
<dbReference type="STRING" id="1220924.W2RLE8"/>
<dbReference type="OrthoDB" id="438440at2759"/>
<dbReference type="RefSeq" id="XP_008720848.1">
    <property type="nucleotide sequence ID" value="XM_008722626.1"/>
</dbReference>
<sequence length="1170" mass="127011">MLTLMGRTKGSAEEEEDEESRPARLNNQIVVRDSQHEGATLFPRPIASAVSGLTGVASFNVRAALKIGGWTVYAGREATLKSLSVARTAAEQVLILAGRDVASRTAPDSLGQMEAANTLESAIRLLHSVISKASFVASSGFYLTEAALNSVSSISIHGLSMLNAICGSTETSKAVAAVINLLSTELNRPQGEHVATYYDLLSALIGFVLLQRWGRRKTQLDFRNAGGEETIWDMVIDDRGFRADVVGTRRQETVTLRPHTQHAHSFLSPADELNPEDTFEALERGTIFDGARVEVSPNDQAILSDEEIRNQIIKQLPSGARATVSSETLTAKTIKVEIYDSDATNIDAPPGTIMVAERLNHDTIDNNETPRQTIVFRTALKRSSSAEVEANNKILMTAPPPDNAEHSDGDDAVMMRDVSKPILPPKDDPPSMASSFEEDSERLDRISRAKGVKSREPIANQKKSRKPAFVLSTSPDEKDSSKPTTKASKGRAQSQKPEKEGKIRKAMKTLSPSSSFAAVRDAPSFIPKRKSAEAKQLPTIARLTTASPPDIAPQRVYPPIHSKSRAASPFGSPNHVASPGQTAANSYFTVRETRRDSIVSQSDSYSVHSVESRPTSRAGSPTFSRTHSRVVNSISQTKSELGLSLQGSDAQTGSASAHKHQRTRSFQPSLYSMGSKHSGEAVVLAPRTPMPRKSIYEDSDMVDTLMREGKVPGMFPDQHLVRTVRRFARFATASYGSGFLHMMGLNDEKKNLSKSTELTTLNIHHEHSSFSDHTGLPANTILLSSFYDPQGVMGNIEWSPSAISPLIHFVSLDDNSKAVVLTCRGTLGFEDVLTDMTCDFDELIWQGQSYKVHKGIHASARRLLSGSGSRVMATLKAALEDNPDYGLVLCGHSLGGAVAAVLAILISEPVQSSTTQSFVTGSPPKLLTGPPSFKDQDLSAPPIRLPTGRPIHVYSYGTPATVSEPLRLATRGLITTIANAADIVPCLSLGTLHDFREVAIHLKNDQSDAINKLKSRVWDRICTAFSLSMTAERTAGGPPPPENIAGEGVGEDTWAWTLLETLRGTMTSEKLVPPGEVFIVESTRVFDRLGADVKQEARFGFGAEEAGKDNTTEHVYRALGRPASRVQFKLVRDVERRFAEIRFGSGMFADHSPGRYERNLSSLEAGVFDG</sequence>
<evidence type="ECO:0000256" key="5">
    <source>
        <dbReference type="ARBA" id="ARBA00022692"/>
    </source>
</evidence>
<evidence type="ECO:0000256" key="7">
    <source>
        <dbReference type="ARBA" id="ARBA00022801"/>
    </source>
</evidence>
<evidence type="ECO:0000256" key="11">
    <source>
        <dbReference type="ARBA" id="ARBA00023098"/>
    </source>
</evidence>
<evidence type="ECO:0000256" key="6">
    <source>
        <dbReference type="ARBA" id="ARBA00022723"/>
    </source>
</evidence>
<keyword evidence="4" id="KW-0597">Phosphoprotein</keyword>
<dbReference type="GeneID" id="19975646"/>
<dbReference type="GO" id="GO:0016298">
    <property type="term" value="F:lipase activity"/>
    <property type="evidence" value="ECO:0007669"/>
    <property type="project" value="TreeGrafter"/>
</dbReference>
<keyword evidence="6" id="KW-0479">Metal-binding</keyword>
<feature type="compositionally biased region" description="Basic and acidic residues" evidence="15">
    <location>
        <begin position="419"/>
        <end position="429"/>
    </location>
</feature>
<comment type="catalytic activity">
    <reaction evidence="13">
        <text>a 1,2-diacyl-sn-glycerol + H2O = a 2-acylglycerol + a fatty acid + H(+)</text>
        <dbReference type="Rhea" id="RHEA:33275"/>
        <dbReference type="ChEBI" id="CHEBI:15377"/>
        <dbReference type="ChEBI" id="CHEBI:15378"/>
        <dbReference type="ChEBI" id="CHEBI:17389"/>
        <dbReference type="ChEBI" id="CHEBI:17815"/>
        <dbReference type="ChEBI" id="CHEBI:28868"/>
        <dbReference type="EC" id="3.1.1.116"/>
    </reaction>
    <physiologicalReaction direction="left-to-right" evidence="13">
        <dbReference type="Rhea" id="RHEA:33276"/>
    </physiologicalReaction>
</comment>
<evidence type="ECO:0000256" key="9">
    <source>
        <dbReference type="ARBA" id="ARBA00022963"/>
    </source>
</evidence>
<dbReference type="eggNOG" id="KOG2088">
    <property type="taxonomic scope" value="Eukaryota"/>
</dbReference>
<evidence type="ECO:0000256" key="2">
    <source>
        <dbReference type="ARBA" id="ARBA00004651"/>
    </source>
</evidence>
<dbReference type="Proteomes" id="UP000030752">
    <property type="component" value="Unassembled WGS sequence"/>
</dbReference>
<dbReference type="HOGENOM" id="CLU_001871_0_0_1"/>
<dbReference type="AlphaFoldDB" id="W2RLE8"/>
<feature type="region of interest" description="Disordered" evidence="15">
    <location>
        <begin position="419"/>
        <end position="522"/>
    </location>
</feature>
<dbReference type="EMBL" id="KB822724">
    <property type="protein sequence ID" value="ETN37316.1"/>
    <property type="molecule type" value="Genomic_DNA"/>
</dbReference>
<dbReference type="SUPFAM" id="SSF53474">
    <property type="entry name" value="alpha/beta-Hydrolases"/>
    <property type="match status" value="1"/>
</dbReference>
<evidence type="ECO:0000256" key="1">
    <source>
        <dbReference type="ARBA" id="ARBA00001913"/>
    </source>
</evidence>
<dbReference type="InterPro" id="IPR029058">
    <property type="entry name" value="AB_hydrolase_fold"/>
</dbReference>
<evidence type="ECO:0000256" key="15">
    <source>
        <dbReference type="SAM" id="MobiDB-lite"/>
    </source>
</evidence>
<evidence type="ECO:0000259" key="16">
    <source>
        <dbReference type="Pfam" id="PF01764"/>
    </source>
</evidence>
<protein>
    <recommendedName>
        <fullName evidence="14">sn-1-specific diacylglycerol lipase</fullName>
        <ecNumber evidence="14">3.1.1.116</ecNumber>
    </recommendedName>
</protein>
<dbReference type="GO" id="GO:0046872">
    <property type="term" value="F:metal ion binding"/>
    <property type="evidence" value="ECO:0007669"/>
    <property type="project" value="UniProtKB-KW"/>
</dbReference>
<dbReference type="Pfam" id="PF01764">
    <property type="entry name" value="Lipase_3"/>
    <property type="match status" value="1"/>
</dbReference>
<evidence type="ECO:0000256" key="10">
    <source>
        <dbReference type="ARBA" id="ARBA00022989"/>
    </source>
</evidence>
<evidence type="ECO:0000256" key="12">
    <source>
        <dbReference type="ARBA" id="ARBA00023136"/>
    </source>
</evidence>
<dbReference type="Gene3D" id="3.40.50.1820">
    <property type="entry name" value="alpha/beta hydrolase"/>
    <property type="match status" value="1"/>
</dbReference>
<accession>W2RLE8</accession>
<dbReference type="InterPro" id="IPR002921">
    <property type="entry name" value="Fungal_lipase-type"/>
</dbReference>
<keyword evidence="3" id="KW-1003">Cell membrane</keyword>
<keyword evidence="12" id="KW-0472">Membrane</keyword>
<evidence type="ECO:0000256" key="3">
    <source>
        <dbReference type="ARBA" id="ARBA00022475"/>
    </source>
</evidence>
<keyword evidence="10" id="KW-1133">Transmembrane helix</keyword>
<feature type="region of interest" description="Disordered" evidence="15">
    <location>
        <begin position="598"/>
        <end position="672"/>
    </location>
</feature>
<feature type="region of interest" description="Disordered" evidence="15">
    <location>
        <begin position="1"/>
        <end position="29"/>
    </location>
</feature>
<evidence type="ECO:0000256" key="8">
    <source>
        <dbReference type="ARBA" id="ARBA00022837"/>
    </source>
</evidence>
<dbReference type="VEuPathDB" id="FungiDB:HMPREF1541_08307"/>
<evidence type="ECO:0000256" key="14">
    <source>
        <dbReference type="ARBA" id="ARBA00026104"/>
    </source>
</evidence>
<dbReference type="GO" id="GO:0046340">
    <property type="term" value="P:diacylglycerol catabolic process"/>
    <property type="evidence" value="ECO:0007669"/>
    <property type="project" value="TreeGrafter"/>
</dbReference>
<dbReference type="InterPro" id="IPR052214">
    <property type="entry name" value="DAG_Lipase-Related"/>
</dbReference>
<comment type="cofactor">
    <cofactor evidence="1">
        <name>Ca(2+)</name>
        <dbReference type="ChEBI" id="CHEBI:29108"/>
    </cofactor>
</comment>
<name>W2RLE8_CYPE1</name>
<keyword evidence="5" id="KW-0812">Transmembrane</keyword>
<feature type="compositionally biased region" description="Polar residues" evidence="15">
    <location>
        <begin position="598"/>
        <end position="655"/>
    </location>
</feature>
<keyword evidence="8" id="KW-0106">Calcium</keyword>
<dbReference type="EC" id="3.1.1.116" evidence="14"/>
<evidence type="ECO:0000313" key="18">
    <source>
        <dbReference type="Proteomes" id="UP000030752"/>
    </source>
</evidence>
<dbReference type="GO" id="GO:0005886">
    <property type="term" value="C:plasma membrane"/>
    <property type="evidence" value="ECO:0007669"/>
    <property type="project" value="UniProtKB-SubCell"/>
</dbReference>
<gene>
    <name evidence="17" type="ORF">HMPREF1541_08307</name>
</gene>